<evidence type="ECO:0000256" key="1">
    <source>
        <dbReference type="SAM" id="MobiDB-lite"/>
    </source>
</evidence>
<evidence type="ECO:0000313" key="3">
    <source>
        <dbReference type="Proteomes" id="UP000268684"/>
    </source>
</evidence>
<gene>
    <name evidence="2" type="ORF">BSTAB16_2374</name>
</gene>
<dbReference type="AlphaFoldDB" id="A0AAJ5N5L1"/>
<dbReference type="Proteomes" id="UP000268684">
    <property type="component" value="Chromosome I"/>
</dbReference>
<proteinExistence type="predicted"/>
<accession>A0AAJ5N5L1</accession>
<dbReference type="EMBL" id="LR025742">
    <property type="protein sequence ID" value="VBB12215.1"/>
    <property type="molecule type" value="Genomic_DNA"/>
</dbReference>
<feature type="region of interest" description="Disordered" evidence="1">
    <location>
        <begin position="180"/>
        <end position="246"/>
    </location>
</feature>
<protein>
    <submittedName>
        <fullName evidence="2">Uncharacterized protein</fullName>
    </submittedName>
</protein>
<evidence type="ECO:0000313" key="2">
    <source>
        <dbReference type="EMBL" id="VBB12215.1"/>
    </source>
</evidence>
<organism evidence="2 3">
    <name type="scientific">Burkholderia stabilis</name>
    <dbReference type="NCBI Taxonomy" id="95485"/>
    <lineage>
        <taxon>Bacteria</taxon>
        <taxon>Pseudomonadati</taxon>
        <taxon>Pseudomonadota</taxon>
        <taxon>Betaproteobacteria</taxon>
        <taxon>Burkholderiales</taxon>
        <taxon>Burkholderiaceae</taxon>
        <taxon>Burkholderia</taxon>
        <taxon>Burkholderia cepacia complex</taxon>
    </lineage>
</organism>
<sequence>MDSVRRTAHEPIREMYGPNYSGFAFHPKAVRMVGSVYFAAFSTTGSPICDAEPTPATLLAVRSTSLRLCKNRLGKRLARATHNRIDACDRHTSSDATPCAHPLSHRISTCWPAPYPPRCDTSSTCAESLICRHPIPPRHTDLPTIPSALIPGPRPIATPPNPTNKNGVFHVKHAARFPPTASTIKPFSSPTRGTFRSRADSVRVPPPALPAQTHPSQAHSRNRRFATQPVRSARSAASPHPYCATR</sequence>
<feature type="compositionally biased region" description="Polar residues" evidence="1">
    <location>
        <begin position="180"/>
        <end position="194"/>
    </location>
</feature>
<keyword evidence="3" id="KW-1185">Reference proteome</keyword>
<name>A0AAJ5N5L1_9BURK</name>
<reference evidence="2 3" key="1">
    <citation type="submission" date="2017-11" db="EMBL/GenBank/DDBJ databases">
        <authorList>
            <person name="Seth-Smith MB H."/>
        </authorList>
    </citation>
    <scope>NUCLEOTIDE SEQUENCE [LARGE SCALE GENOMIC DNA]</scope>
    <source>
        <strain evidence="2">E</strain>
    </source>
</reference>